<comment type="caution">
    <text evidence="1">The sequence shown here is derived from an EMBL/GenBank/DDBJ whole genome shotgun (WGS) entry which is preliminary data.</text>
</comment>
<evidence type="ECO:0000313" key="2">
    <source>
        <dbReference type="Proteomes" id="UP001057402"/>
    </source>
</evidence>
<reference evidence="2" key="1">
    <citation type="journal article" date="2023" name="Front. Plant Sci.">
        <title>Chromosomal-level genome assembly of Melastoma candidum provides insights into trichome evolution.</title>
        <authorList>
            <person name="Zhong Y."/>
            <person name="Wu W."/>
            <person name="Sun C."/>
            <person name="Zou P."/>
            <person name="Liu Y."/>
            <person name="Dai S."/>
            <person name="Zhou R."/>
        </authorList>
    </citation>
    <scope>NUCLEOTIDE SEQUENCE [LARGE SCALE GENOMIC DNA]</scope>
</reference>
<gene>
    <name evidence="1" type="ORF">MLD38_036321</name>
</gene>
<protein>
    <submittedName>
        <fullName evidence="1">Uncharacterized protein</fullName>
    </submittedName>
</protein>
<evidence type="ECO:0000313" key="1">
    <source>
        <dbReference type="EMBL" id="KAI4311423.1"/>
    </source>
</evidence>
<keyword evidence="2" id="KW-1185">Reference proteome</keyword>
<dbReference type="Proteomes" id="UP001057402">
    <property type="component" value="Chromosome 11"/>
</dbReference>
<name>A0ACB9LK91_9MYRT</name>
<sequence>MGSSHALHPPTDVQSDGGGDCWGKRLKACLAWLGVLSVSVIGGLMLGLWTSWYHPTNSQLWMVPFGLVLLVTPVLAWVSVVASEICCHVVVAEDPQGRHRHKHPPNEPLV</sequence>
<organism evidence="1 2">
    <name type="scientific">Melastoma candidum</name>
    <dbReference type="NCBI Taxonomy" id="119954"/>
    <lineage>
        <taxon>Eukaryota</taxon>
        <taxon>Viridiplantae</taxon>
        <taxon>Streptophyta</taxon>
        <taxon>Embryophyta</taxon>
        <taxon>Tracheophyta</taxon>
        <taxon>Spermatophyta</taxon>
        <taxon>Magnoliopsida</taxon>
        <taxon>eudicotyledons</taxon>
        <taxon>Gunneridae</taxon>
        <taxon>Pentapetalae</taxon>
        <taxon>rosids</taxon>
        <taxon>malvids</taxon>
        <taxon>Myrtales</taxon>
        <taxon>Melastomataceae</taxon>
        <taxon>Melastomatoideae</taxon>
        <taxon>Melastomateae</taxon>
        <taxon>Melastoma</taxon>
    </lineage>
</organism>
<dbReference type="EMBL" id="CM042890">
    <property type="protein sequence ID" value="KAI4311423.1"/>
    <property type="molecule type" value="Genomic_DNA"/>
</dbReference>
<accession>A0ACB9LK91</accession>
<proteinExistence type="predicted"/>